<evidence type="ECO:0000256" key="7">
    <source>
        <dbReference type="SAM" id="MobiDB-lite"/>
    </source>
</evidence>
<comment type="subcellular location">
    <subcellularLocation>
        <location evidence="1">Nucleus</location>
    </subcellularLocation>
</comment>
<reference evidence="9" key="2">
    <citation type="journal article" date="2022" name="Res Sq">
        <title>Comparative Genomics Reveals Insights into the Divergent Evolution of Astigmatic Mites and Household Pest Adaptations.</title>
        <authorList>
            <person name="Xiong Q."/>
            <person name="Wan A.T.-Y."/>
            <person name="Liu X.-Y."/>
            <person name="Fung C.S.-H."/>
            <person name="Xiao X."/>
            <person name="Malainual N."/>
            <person name="Hou J."/>
            <person name="Wang L."/>
            <person name="Wang M."/>
            <person name="Yang K."/>
            <person name="Cui Y."/>
            <person name="Leung E."/>
            <person name="Nong W."/>
            <person name="Shin S.-K."/>
            <person name="Au S."/>
            <person name="Jeong K.Y."/>
            <person name="Chew F.T."/>
            <person name="Hui J."/>
            <person name="Leung T.F."/>
            <person name="Tungtrongchitr A."/>
            <person name="Zhong N."/>
            <person name="Liu Z."/>
            <person name="Tsui S."/>
        </authorList>
    </citation>
    <scope>NUCLEOTIDE SEQUENCE</scope>
    <source>
        <strain evidence="9">Derf</strain>
        <tissue evidence="9">Whole organism</tissue>
    </source>
</reference>
<evidence type="ECO:0000256" key="4">
    <source>
        <dbReference type="ARBA" id="ARBA00022884"/>
    </source>
</evidence>
<feature type="compositionally biased region" description="Low complexity" evidence="7">
    <location>
        <begin position="259"/>
        <end position="274"/>
    </location>
</feature>
<feature type="compositionally biased region" description="Gly residues" evidence="7">
    <location>
        <begin position="243"/>
        <end position="258"/>
    </location>
</feature>
<dbReference type="GO" id="GO:0005634">
    <property type="term" value="C:nucleus"/>
    <property type="evidence" value="ECO:0007669"/>
    <property type="project" value="UniProtKB-SubCell"/>
</dbReference>
<comment type="similarity">
    <text evidence="2">Belongs to the RRM CPSF6/7 family.</text>
</comment>
<dbReference type="SUPFAM" id="SSF54928">
    <property type="entry name" value="RNA-binding domain, RBD"/>
    <property type="match status" value="1"/>
</dbReference>
<feature type="compositionally biased region" description="Gly residues" evidence="7">
    <location>
        <begin position="348"/>
        <end position="360"/>
    </location>
</feature>
<keyword evidence="3" id="KW-0507">mRNA processing</keyword>
<dbReference type="PROSITE" id="PS50102">
    <property type="entry name" value="RRM"/>
    <property type="match status" value="1"/>
</dbReference>
<dbReference type="AlphaFoldDB" id="A0A922IFX3"/>
<name>A0A922IFX3_DERFA</name>
<feature type="region of interest" description="Disordered" evidence="7">
    <location>
        <begin position="29"/>
        <end position="137"/>
    </location>
</feature>
<organism evidence="9 10">
    <name type="scientific">Dermatophagoides farinae</name>
    <name type="common">American house dust mite</name>
    <dbReference type="NCBI Taxonomy" id="6954"/>
    <lineage>
        <taxon>Eukaryota</taxon>
        <taxon>Metazoa</taxon>
        <taxon>Ecdysozoa</taxon>
        <taxon>Arthropoda</taxon>
        <taxon>Chelicerata</taxon>
        <taxon>Arachnida</taxon>
        <taxon>Acari</taxon>
        <taxon>Acariformes</taxon>
        <taxon>Sarcoptiformes</taxon>
        <taxon>Astigmata</taxon>
        <taxon>Psoroptidia</taxon>
        <taxon>Analgoidea</taxon>
        <taxon>Pyroglyphidae</taxon>
        <taxon>Dermatophagoidinae</taxon>
        <taxon>Dermatophagoides</taxon>
    </lineage>
</organism>
<comment type="caution">
    <text evidence="9">The sequence shown here is derived from an EMBL/GenBank/DDBJ whole genome shotgun (WGS) entry which is preliminary data.</text>
</comment>
<dbReference type="InterPro" id="IPR000504">
    <property type="entry name" value="RRM_dom"/>
</dbReference>
<feature type="domain" description="RRM" evidence="8">
    <location>
        <begin position="139"/>
        <end position="219"/>
    </location>
</feature>
<evidence type="ECO:0000256" key="3">
    <source>
        <dbReference type="ARBA" id="ARBA00022664"/>
    </source>
</evidence>
<dbReference type="GO" id="GO:0003723">
    <property type="term" value="F:RNA binding"/>
    <property type="evidence" value="ECO:0007669"/>
    <property type="project" value="UniProtKB-UniRule"/>
</dbReference>
<keyword evidence="10" id="KW-1185">Reference proteome</keyword>
<feature type="compositionally biased region" description="Basic and acidic residues" evidence="7">
    <location>
        <begin position="607"/>
        <end position="626"/>
    </location>
</feature>
<dbReference type="Pfam" id="PF00076">
    <property type="entry name" value="RRM_1"/>
    <property type="match status" value="1"/>
</dbReference>
<evidence type="ECO:0000256" key="2">
    <source>
        <dbReference type="ARBA" id="ARBA00006265"/>
    </source>
</evidence>
<protein>
    <submittedName>
        <fullName evidence="9">Cleavage and polyadenylation specificity factor subunit 6</fullName>
    </submittedName>
</protein>
<dbReference type="Proteomes" id="UP000790347">
    <property type="component" value="Unassembled WGS sequence"/>
</dbReference>
<dbReference type="Pfam" id="PF25524">
    <property type="entry name" value="RSLD_CPSF6"/>
    <property type="match status" value="1"/>
</dbReference>
<dbReference type="InterPro" id="IPR035979">
    <property type="entry name" value="RBD_domain_sf"/>
</dbReference>
<feature type="region of interest" description="Disordered" evidence="7">
    <location>
        <begin position="228"/>
        <end position="274"/>
    </location>
</feature>
<keyword evidence="4 6" id="KW-0694">RNA-binding</keyword>
<evidence type="ECO:0000256" key="1">
    <source>
        <dbReference type="ARBA" id="ARBA00004123"/>
    </source>
</evidence>
<feature type="compositionally biased region" description="Polar residues" evidence="7">
    <location>
        <begin position="375"/>
        <end position="388"/>
    </location>
</feature>
<dbReference type="SMART" id="SM00360">
    <property type="entry name" value="RRM"/>
    <property type="match status" value="1"/>
</dbReference>
<dbReference type="InterPro" id="IPR012677">
    <property type="entry name" value="Nucleotide-bd_a/b_plait_sf"/>
</dbReference>
<dbReference type="InterPro" id="IPR034772">
    <property type="entry name" value="CPSF6/7"/>
</dbReference>
<feature type="compositionally biased region" description="Low complexity" evidence="7">
    <location>
        <begin position="69"/>
        <end position="109"/>
    </location>
</feature>
<dbReference type="PANTHER" id="PTHR23204">
    <property type="entry name" value="CLEAVAGE AND POLYADENYLATION SPECIFIC FACTOR"/>
    <property type="match status" value="1"/>
</dbReference>
<feature type="compositionally biased region" description="Basic and acidic residues" evidence="7">
    <location>
        <begin position="644"/>
        <end position="701"/>
    </location>
</feature>
<proteinExistence type="inferred from homology"/>
<keyword evidence="5" id="KW-0539">Nucleus</keyword>
<feature type="region of interest" description="Disordered" evidence="7">
    <location>
        <begin position="596"/>
        <end position="701"/>
    </location>
</feature>
<dbReference type="EMBL" id="ASGP02000001">
    <property type="protein sequence ID" value="KAH9528659.1"/>
    <property type="molecule type" value="Genomic_DNA"/>
</dbReference>
<feature type="region of interest" description="Disordered" evidence="7">
    <location>
        <begin position="291"/>
        <end position="388"/>
    </location>
</feature>
<evidence type="ECO:0000259" key="8">
    <source>
        <dbReference type="PROSITE" id="PS50102"/>
    </source>
</evidence>
<dbReference type="Gene3D" id="3.30.70.330">
    <property type="match status" value="1"/>
</dbReference>
<evidence type="ECO:0000256" key="6">
    <source>
        <dbReference type="PROSITE-ProRule" id="PRU00176"/>
    </source>
</evidence>
<sequence length="701" mass="76388">MASDGQELDLYADDIGDEFTQEYNDNDLYDDVLTSNSSAKRNSSNQRDQNNSSGNTNNTNDDDDDDNDGQQQNMNGTGNNSNNNSNNSNLNQSNSQTNNSGTNNQSTSSISLLGHGGNESSNHYGSSGSGNSSSSIRRPSLYVGNLTWWTTDDDVIKSLNSINVNDVIEVKFFENRANGQSKGFCTVYFQSEQSVRTALEKMKQTVIHNQSPMVTLCNRQNLNNFEIKAGRKPGMNGQPQSGNSGGGISSGGNSGSSGLGSQQQQQQQQSNSHHHQNNFMMQNNRNYNQQNSNQMHQQSSHRPPLIPRPMRPNAPLLSHHSNTGGGSVGGGHSQPRLSMPHPTLSFGNTGGGIVGGGGSNQSGNHHHQSSWNNHLMSNGPRNNPLQSANANQLNPLLRLNQGNHRSLTNQPLLNAPSNQSSLDLRSQLSSAGLTGVHGQMTPVQAALFASQSGLNLPPGASDLFSSRISSSLGVGSFGQNAAAAHSLFGDRSLDPLSSIGHHHHHHHQMSEAEFEEILNKNKNLSNTVISQAVSDAASGNYSIMMELHEISDYSSAIDKLSTAISLIEGSRVSKDERCKIIISTLQDTLQGIKQKAYSSCSSGSSRNKSDHRLMRSRSRDRDDHRGGGGSSSHRSSGGGGSGSSRDRDHKDRGRGGGRDRSRSRERDYRERSRDRYHDDHRSHYEERYRDKDRDRDHRGRH</sequence>
<dbReference type="InterPro" id="IPR057951">
    <property type="entry name" value="CPSF6/7_RSLD_N"/>
</dbReference>
<feature type="compositionally biased region" description="Low complexity" evidence="7">
    <location>
        <begin position="41"/>
        <end position="59"/>
    </location>
</feature>
<evidence type="ECO:0000256" key="5">
    <source>
        <dbReference type="ARBA" id="ARBA00023242"/>
    </source>
</evidence>
<gene>
    <name evidence="9" type="primary">CPSF6_1</name>
    <name evidence="9" type="ORF">DERF_002582</name>
</gene>
<feature type="compositionally biased region" description="Gly residues" evidence="7">
    <location>
        <begin position="323"/>
        <end position="332"/>
    </location>
</feature>
<dbReference type="GO" id="GO:0006397">
    <property type="term" value="P:mRNA processing"/>
    <property type="evidence" value="ECO:0007669"/>
    <property type="project" value="UniProtKB-KW"/>
</dbReference>
<evidence type="ECO:0000313" key="10">
    <source>
        <dbReference type="Proteomes" id="UP000790347"/>
    </source>
</evidence>
<feature type="compositionally biased region" description="Low complexity" evidence="7">
    <location>
        <begin position="118"/>
        <end position="135"/>
    </location>
</feature>
<feature type="compositionally biased region" description="Low complexity" evidence="7">
    <location>
        <begin position="291"/>
        <end position="301"/>
    </location>
</feature>
<evidence type="ECO:0000313" key="9">
    <source>
        <dbReference type="EMBL" id="KAH9528659.1"/>
    </source>
</evidence>
<reference evidence="9" key="1">
    <citation type="submission" date="2013-05" db="EMBL/GenBank/DDBJ databases">
        <authorList>
            <person name="Yim A.K.Y."/>
            <person name="Chan T.F."/>
            <person name="Ji K.M."/>
            <person name="Liu X.Y."/>
            <person name="Zhou J.W."/>
            <person name="Li R.Q."/>
            <person name="Yang K.Y."/>
            <person name="Li J."/>
            <person name="Li M."/>
            <person name="Law P.T.W."/>
            <person name="Wu Y.L."/>
            <person name="Cai Z.L."/>
            <person name="Qin H."/>
            <person name="Bao Y."/>
            <person name="Leung R.K.K."/>
            <person name="Ng P.K.S."/>
            <person name="Zou J."/>
            <person name="Zhong X.J."/>
            <person name="Ran P.X."/>
            <person name="Zhong N.S."/>
            <person name="Liu Z.G."/>
            <person name="Tsui S.K.W."/>
        </authorList>
    </citation>
    <scope>NUCLEOTIDE SEQUENCE</scope>
    <source>
        <strain evidence="9">Derf</strain>
        <tissue evidence="9">Whole organism</tissue>
    </source>
</reference>
<accession>A0A922IFX3</accession>